<dbReference type="AlphaFoldDB" id="A0AAE0ZX58"/>
<protein>
    <submittedName>
        <fullName evidence="1">Uncharacterized protein</fullName>
    </submittedName>
</protein>
<accession>A0AAE0ZX58</accession>
<name>A0AAE0ZX58_9GAST</name>
<comment type="caution">
    <text evidence="1">The sequence shown here is derived from an EMBL/GenBank/DDBJ whole genome shotgun (WGS) entry which is preliminary data.</text>
</comment>
<proteinExistence type="predicted"/>
<gene>
    <name evidence="1" type="ORF">RRG08_039852</name>
</gene>
<evidence type="ECO:0000313" key="1">
    <source>
        <dbReference type="EMBL" id="KAK3776262.1"/>
    </source>
</evidence>
<keyword evidence="2" id="KW-1185">Reference proteome</keyword>
<reference evidence="1" key="1">
    <citation type="journal article" date="2023" name="G3 (Bethesda)">
        <title>A reference genome for the long-term kleptoplast-retaining sea slug Elysia crispata morphotype clarki.</title>
        <authorList>
            <person name="Eastman K.E."/>
            <person name="Pendleton A.L."/>
            <person name="Shaikh M.A."/>
            <person name="Suttiyut T."/>
            <person name="Ogas R."/>
            <person name="Tomko P."/>
            <person name="Gavelis G."/>
            <person name="Widhalm J.R."/>
            <person name="Wisecaver J.H."/>
        </authorList>
    </citation>
    <scope>NUCLEOTIDE SEQUENCE</scope>
    <source>
        <strain evidence="1">ECLA1</strain>
    </source>
</reference>
<evidence type="ECO:0000313" key="2">
    <source>
        <dbReference type="Proteomes" id="UP001283361"/>
    </source>
</evidence>
<organism evidence="1 2">
    <name type="scientific">Elysia crispata</name>
    <name type="common">lettuce slug</name>
    <dbReference type="NCBI Taxonomy" id="231223"/>
    <lineage>
        <taxon>Eukaryota</taxon>
        <taxon>Metazoa</taxon>
        <taxon>Spiralia</taxon>
        <taxon>Lophotrochozoa</taxon>
        <taxon>Mollusca</taxon>
        <taxon>Gastropoda</taxon>
        <taxon>Heterobranchia</taxon>
        <taxon>Euthyneura</taxon>
        <taxon>Panpulmonata</taxon>
        <taxon>Sacoglossa</taxon>
        <taxon>Placobranchoidea</taxon>
        <taxon>Plakobranchidae</taxon>
        <taxon>Elysia</taxon>
    </lineage>
</organism>
<dbReference type="Proteomes" id="UP001283361">
    <property type="component" value="Unassembled WGS sequence"/>
</dbReference>
<dbReference type="EMBL" id="JAWDGP010003233">
    <property type="protein sequence ID" value="KAK3776262.1"/>
    <property type="molecule type" value="Genomic_DNA"/>
</dbReference>
<sequence>MEQNWSSTSYPFTACRRGSWSCSFHFIYRHSSLYFENIVAMNLRDGENTNRAPSVPSHHLQNLYHVIRRDLPNYLPGMHHSSFAPVWTAELSSLYLVPVKAVMFTLLPMFLEAIRTRTICNFCIAC</sequence>